<protein>
    <submittedName>
        <fullName evidence="2">Uncharacterized protein</fullName>
    </submittedName>
</protein>
<keyword evidence="3" id="KW-1185">Reference proteome</keyword>
<evidence type="ECO:0000313" key="2">
    <source>
        <dbReference type="EMBL" id="CAF9905308.1"/>
    </source>
</evidence>
<feature type="region of interest" description="Disordered" evidence="1">
    <location>
        <begin position="148"/>
        <end position="178"/>
    </location>
</feature>
<evidence type="ECO:0000256" key="1">
    <source>
        <dbReference type="SAM" id="MobiDB-lite"/>
    </source>
</evidence>
<sequence length="178" mass="18862">MASPHTYPPPLPLLIQHQSGLLHHHSPTAGHAFISAPTISLSLPLLTKTAIQALRETQNPNNSDIIPGTATVDCLIVHWGVPARNPPGGLAFPATTQLSEENLELVLGYMRGGCRGYDFVEIRFRECMANPPLGSFAVARVAKVAPAQSPMMKKEQGDQAKGTAGGGFKGPTGLDYSS</sequence>
<dbReference type="AlphaFoldDB" id="A0A8H3EIT1"/>
<accession>A0A8H3EIT1</accession>
<gene>
    <name evidence="2" type="ORF">ALECFALPRED_000214</name>
</gene>
<organism evidence="2 3">
    <name type="scientific">Alectoria fallacina</name>
    <dbReference type="NCBI Taxonomy" id="1903189"/>
    <lineage>
        <taxon>Eukaryota</taxon>
        <taxon>Fungi</taxon>
        <taxon>Dikarya</taxon>
        <taxon>Ascomycota</taxon>
        <taxon>Pezizomycotina</taxon>
        <taxon>Lecanoromycetes</taxon>
        <taxon>OSLEUM clade</taxon>
        <taxon>Lecanoromycetidae</taxon>
        <taxon>Lecanorales</taxon>
        <taxon>Lecanorineae</taxon>
        <taxon>Parmeliaceae</taxon>
        <taxon>Alectoria</taxon>
    </lineage>
</organism>
<comment type="caution">
    <text evidence="2">The sequence shown here is derived from an EMBL/GenBank/DDBJ whole genome shotgun (WGS) entry which is preliminary data.</text>
</comment>
<dbReference type="Proteomes" id="UP000664203">
    <property type="component" value="Unassembled WGS sequence"/>
</dbReference>
<evidence type="ECO:0000313" key="3">
    <source>
        <dbReference type="Proteomes" id="UP000664203"/>
    </source>
</evidence>
<proteinExistence type="predicted"/>
<reference evidence="2" key="1">
    <citation type="submission" date="2021-03" db="EMBL/GenBank/DDBJ databases">
        <authorList>
            <person name="Tagirdzhanova G."/>
        </authorList>
    </citation>
    <scope>NUCLEOTIDE SEQUENCE</scope>
</reference>
<dbReference type="OrthoDB" id="4415650at2759"/>
<dbReference type="EMBL" id="CAJPDR010000010">
    <property type="protein sequence ID" value="CAF9905308.1"/>
    <property type="molecule type" value="Genomic_DNA"/>
</dbReference>
<name>A0A8H3EIT1_9LECA</name>